<organism evidence="6 7">
    <name type="scientific">Simiaoa sunii</name>
    <dbReference type="NCBI Taxonomy" id="2763672"/>
    <lineage>
        <taxon>Bacteria</taxon>
        <taxon>Bacillati</taxon>
        <taxon>Bacillota</taxon>
        <taxon>Clostridia</taxon>
        <taxon>Lachnospirales</taxon>
        <taxon>Lachnospiraceae</taxon>
        <taxon>Simiaoa</taxon>
    </lineage>
</organism>
<feature type="domain" description="Diacylglycerol glucosyltransferase N-terminal" evidence="5">
    <location>
        <begin position="14"/>
        <end position="179"/>
    </location>
</feature>
<dbReference type="GO" id="GO:0016020">
    <property type="term" value="C:membrane"/>
    <property type="evidence" value="ECO:0007669"/>
    <property type="project" value="GOC"/>
</dbReference>
<dbReference type="PANTHER" id="PTHR43025">
    <property type="entry name" value="MONOGALACTOSYLDIACYLGLYCEROL SYNTHASE"/>
    <property type="match status" value="1"/>
</dbReference>
<dbReference type="SUPFAM" id="SSF53756">
    <property type="entry name" value="UDP-Glycosyltransferase/glycogen phosphorylase"/>
    <property type="match status" value="1"/>
</dbReference>
<dbReference type="EMBL" id="CP060633">
    <property type="protein sequence ID" value="QNM03280.1"/>
    <property type="molecule type" value="Genomic_DNA"/>
</dbReference>
<sequence>MKVLILSTGTGEGHNSAAKAVKEQFEKRGIPCELADVLNFASDKASAYGRRIYIWSTVRAKKVFAGAYRVGRVISSARLKSPVYFANALYADKLCSYITENGYDTVVMPHLFPAEAMTWLQRQHKLEVQTYFIATDYTCIPFTEETKVDYYFIPHEELATEFIKRGIPAEKLVPTGIPVSERFLQLPGKREARVQLGIPVDKSCILMMTGSMGYGRVENMTAKLVEQTGEDTHLYILGGTNEELKKTLRDRYADTERVHVLDFTTEAHLYMAAADILFTKPGGLTSTEAVAAKVALVHTKPIPGCEDRNVAFFTQHGMSVSGDTEDAVIQKGLKLLRDPEAQAEMRKCQEKYGKPYAADAVCEFICGQKEAAEAAQEEA</sequence>
<evidence type="ECO:0000256" key="2">
    <source>
        <dbReference type="ARBA" id="ARBA00022676"/>
    </source>
</evidence>
<feature type="domain" description="Glycosyl transferase family 1" evidence="4">
    <location>
        <begin position="222"/>
        <end position="347"/>
    </location>
</feature>
<keyword evidence="7" id="KW-1185">Reference proteome</keyword>
<reference evidence="6 7" key="1">
    <citation type="submission" date="2020-08" db="EMBL/GenBank/DDBJ databases">
        <authorList>
            <person name="Liu C."/>
            <person name="Sun Q."/>
        </authorList>
    </citation>
    <scope>NUCLEOTIDE SEQUENCE [LARGE SCALE GENOMIC DNA]</scope>
    <source>
        <strain evidence="6 7">NSJ-8</strain>
    </source>
</reference>
<evidence type="ECO:0000256" key="3">
    <source>
        <dbReference type="ARBA" id="ARBA00022679"/>
    </source>
</evidence>
<keyword evidence="2" id="KW-0328">Glycosyltransferase</keyword>
<dbReference type="Pfam" id="PF00534">
    <property type="entry name" value="Glycos_transf_1"/>
    <property type="match status" value="1"/>
</dbReference>
<dbReference type="Pfam" id="PF06925">
    <property type="entry name" value="MGDG_synth"/>
    <property type="match status" value="1"/>
</dbReference>
<accession>A0A7G9FXJ8</accession>
<dbReference type="Gene3D" id="3.40.50.2000">
    <property type="entry name" value="Glycogen Phosphorylase B"/>
    <property type="match status" value="1"/>
</dbReference>
<dbReference type="PANTHER" id="PTHR43025:SF3">
    <property type="entry name" value="MONOGALACTOSYLDIACYLGLYCEROL SYNTHASE 1, CHLOROPLASTIC"/>
    <property type="match status" value="1"/>
</dbReference>
<evidence type="ECO:0000259" key="5">
    <source>
        <dbReference type="Pfam" id="PF06925"/>
    </source>
</evidence>
<dbReference type="RefSeq" id="WP_249326584.1">
    <property type="nucleotide sequence ID" value="NZ_CP060633.1"/>
</dbReference>
<name>A0A7G9FXJ8_9FIRM</name>
<dbReference type="GO" id="GO:0016758">
    <property type="term" value="F:hexosyltransferase activity"/>
    <property type="evidence" value="ECO:0007669"/>
    <property type="project" value="InterPro"/>
</dbReference>
<dbReference type="InterPro" id="IPR001296">
    <property type="entry name" value="Glyco_trans_1"/>
</dbReference>
<dbReference type="GO" id="GO:0009247">
    <property type="term" value="P:glycolipid biosynthetic process"/>
    <property type="evidence" value="ECO:0007669"/>
    <property type="project" value="InterPro"/>
</dbReference>
<evidence type="ECO:0000259" key="4">
    <source>
        <dbReference type="Pfam" id="PF00534"/>
    </source>
</evidence>
<dbReference type="InterPro" id="IPR009695">
    <property type="entry name" value="Diacylglyc_glucosyltr_N"/>
</dbReference>
<protein>
    <submittedName>
        <fullName evidence="6">Glycosyltransferase</fullName>
    </submittedName>
</protein>
<evidence type="ECO:0000313" key="7">
    <source>
        <dbReference type="Proteomes" id="UP000515981"/>
    </source>
</evidence>
<gene>
    <name evidence="6" type="ORF">H9Q77_03860</name>
</gene>
<keyword evidence="3 6" id="KW-0808">Transferase</keyword>
<dbReference type="InterPro" id="IPR050519">
    <property type="entry name" value="Glycosyltransf_28_UgtP"/>
</dbReference>
<proteinExistence type="inferred from homology"/>
<evidence type="ECO:0000313" key="6">
    <source>
        <dbReference type="EMBL" id="QNM03280.1"/>
    </source>
</evidence>
<comment type="similarity">
    <text evidence="1">Belongs to the glycosyltransferase 28 family.</text>
</comment>
<dbReference type="AlphaFoldDB" id="A0A7G9FXJ8"/>
<dbReference type="KEGG" id="ssun:H9Q77_03860"/>
<dbReference type="Proteomes" id="UP000515981">
    <property type="component" value="Chromosome"/>
</dbReference>
<evidence type="ECO:0000256" key="1">
    <source>
        <dbReference type="ARBA" id="ARBA00006962"/>
    </source>
</evidence>